<proteinExistence type="predicted"/>
<dbReference type="KEGG" id="ble:BleG1_1250"/>
<name>A0A060LZV1_9BACI</name>
<organism evidence="1 2">
    <name type="scientific">Shouchella lehensis G1</name>
    <dbReference type="NCBI Taxonomy" id="1246626"/>
    <lineage>
        <taxon>Bacteria</taxon>
        <taxon>Bacillati</taxon>
        <taxon>Bacillota</taxon>
        <taxon>Bacilli</taxon>
        <taxon>Bacillales</taxon>
        <taxon>Bacillaceae</taxon>
        <taxon>Shouchella</taxon>
    </lineage>
</organism>
<dbReference type="RefSeq" id="WP_038478409.1">
    <property type="nucleotide sequence ID" value="NZ_CP003923.1"/>
</dbReference>
<dbReference type="STRING" id="1246626.BleG1_1250"/>
<dbReference type="EMBL" id="CP003923">
    <property type="protein sequence ID" value="AIC93833.1"/>
    <property type="molecule type" value="Genomic_DNA"/>
</dbReference>
<dbReference type="OrthoDB" id="1779742at2"/>
<dbReference type="PATRIC" id="fig|1246626.3.peg.1234"/>
<protein>
    <submittedName>
        <fullName evidence="1">Uncharacterized protein</fullName>
    </submittedName>
</protein>
<dbReference type="Proteomes" id="UP000027142">
    <property type="component" value="Chromosome"/>
</dbReference>
<evidence type="ECO:0000313" key="1">
    <source>
        <dbReference type="EMBL" id="AIC93833.1"/>
    </source>
</evidence>
<evidence type="ECO:0000313" key="2">
    <source>
        <dbReference type="Proteomes" id="UP000027142"/>
    </source>
</evidence>
<sequence length="114" mass="12357">MPMVLSAIGTILSSVFQAIVNGFPRIMQLGTQLVSRLAGSISTAVRRVVTVGSDLIRGLWRGMNNVKDWIIGKISGFMDSVVGSLKSFFGINSPSKLFRDEIGRFLPQGLAGWN</sequence>
<gene>
    <name evidence="1" type="ORF">BleG1_1250</name>
</gene>
<dbReference type="AlphaFoldDB" id="A0A060LZV1"/>
<keyword evidence="2" id="KW-1185">Reference proteome</keyword>
<reference evidence="1 2" key="1">
    <citation type="journal article" date="2014" name="Gene">
        <title>A comparative genomic analysis of the alkalitolerant soil bacterium Bacillus lehensis G1.</title>
        <authorList>
            <person name="Noor Y.M."/>
            <person name="Samsulrizal N.H."/>
            <person name="Jema'on N.A."/>
            <person name="Low K.O."/>
            <person name="Ramli A.N."/>
            <person name="Alias N.I."/>
            <person name="Damis S.I."/>
            <person name="Fuzi S.F."/>
            <person name="Isa M.N."/>
            <person name="Murad A.M."/>
            <person name="Raih M.F."/>
            <person name="Bakar F.D."/>
            <person name="Najimudin N."/>
            <person name="Mahadi N.M."/>
            <person name="Illias R.M."/>
        </authorList>
    </citation>
    <scope>NUCLEOTIDE SEQUENCE [LARGE SCALE GENOMIC DNA]</scope>
    <source>
        <strain evidence="1 2">G1</strain>
    </source>
</reference>
<accession>A0A060LZV1</accession>
<dbReference type="eggNOG" id="COG5412">
    <property type="taxonomic scope" value="Bacteria"/>
</dbReference>
<dbReference type="HOGENOM" id="CLU_2116102_0_0_9"/>